<keyword evidence="2" id="KW-0408">Iron</keyword>
<evidence type="ECO:0000256" key="2">
    <source>
        <dbReference type="ARBA" id="ARBA00023004"/>
    </source>
</evidence>
<comment type="caution">
    <text evidence="5">The sequence shown here is derived from an EMBL/GenBank/DDBJ whole genome shotgun (WGS) entry which is preliminary data.</text>
</comment>
<dbReference type="Gene3D" id="3.30.70.20">
    <property type="match status" value="1"/>
</dbReference>
<accession>A0A9W6LN99</accession>
<name>A0A9W6LN99_9FUSO</name>
<protein>
    <recommendedName>
        <fullName evidence="4">4Fe-4S ferredoxin-type domain-containing protein</fullName>
    </recommendedName>
</protein>
<sequence length="427" mass="49151">MRPSKEAMKRVMDTMLGDKFLKRKLESTGVFMEIIEEMSKDIEGFQEIREEYDRYLKDIRTTNRTKWHTENKMAVVGRDDTKHDYMLRWDPETCLTKASPLNEGKSITDNNHMFNILNQEEMDVAYENEPLWGEPDVWKDINMFISYVMQNIEDATGDHYSYILRIMRDRFRMEEEVHREHDLPKAPNKEKNLVKLKEEIRKKAGELGFGVVGFTKIDRRFLGDGNDSVAPYQNIVVLGMEMDTEQIEEMPAPGAKTGELWVMRTYADAGEGAHALADFIRSKGWGAHPRMSLDGEVKFSHHAVNAGVANFGTSANVLTREYGPRVRFCAVILEADVEPDGPKDFNVEEFCSRCRMCQKACPVGAIPKEAVRMRGAMRRRLNDKKCFSSMVGMNSECGWCIKVCPLHKMGFERAMEAIPPYYSYNLD</sequence>
<dbReference type="InterPro" id="IPR017900">
    <property type="entry name" value="4Fe4S_Fe_S_CS"/>
</dbReference>
<dbReference type="GO" id="GO:0051536">
    <property type="term" value="F:iron-sulfur cluster binding"/>
    <property type="evidence" value="ECO:0007669"/>
    <property type="project" value="UniProtKB-KW"/>
</dbReference>
<dbReference type="PANTHER" id="PTHR42827">
    <property type="entry name" value="IRON-SULFUR CLUSTER-BINDING PROTEIN-RELATED"/>
    <property type="match status" value="1"/>
</dbReference>
<dbReference type="GO" id="GO:0046872">
    <property type="term" value="F:metal ion binding"/>
    <property type="evidence" value="ECO:0007669"/>
    <property type="project" value="UniProtKB-KW"/>
</dbReference>
<evidence type="ECO:0000313" key="5">
    <source>
        <dbReference type="EMBL" id="GLI55700.1"/>
    </source>
</evidence>
<dbReference type="InterPro" id="IPR017896">
    <property type="entry name" value="4Fe4S_Fe-S-bd"/>
</dbReference>
<dbReference type="PANTHER" id="PTHR42827:SF1">
    <property type="entry name" value="IRON-SULFUR CLUSTER-BINDING PROTEIN"/>
    <property type="match status" value="1"/>
</dbReference>
<keyword evidence="1" id="KW-0479">Metal-binding</keyword>
<dbReference type="RefSeq" id="WP_281834373.1">
    <property type="nucleotide sequence ID" value="NZ_BSDY01000005.1"/>
</dbReference>
<reference evidence="5" key="1">
    <citation type="submission" date="2022-12" db="EMBL/GenBank/DDBJ databases">
        <title>Reference genome sequencing for broad-spectrum identification of bacterial and archaeal isolates by mass spectrometry.</title>
        <authorList>
            <person name="Sekiguchi Y."/>
            <person name="Tourlousse D.M."/>
        </authorList>
    </citation>
    <scope>NUCLEOTIDE SEQUENCE</scope>
    <source>
        <strain evidence="5">10succ1</strain>
    </source>
</reference>
<dbReference type="AlphaFoldDB" id="A0A9W6LN99"/>
<feature type="domain" description="4Fe-4S ferredoxin-type" evidence="4">
    <location>
        <begin position="341"/>
        <end position="371"/>
    </location>
</feature>
<proteinExistence type="predicted"/>
<dbReference type="Proteomes" id="UP001144471">
    <property type="component" value="Unassembled WGS sequence"/>
</dbReference>
<dbReference type="PROSITE" id="PS00198">
    <property type="entry name" value="4FE4S_FER_1"/>
    <property type="match status" value="1"/>
</dbReference>
<evidence type="ECO:0000256" key="1">
    <source>
        <dbReference type="ARBA" id="ARBA00022723"/>
    </source>
</evidence>
<evidence type="ECO:0000256" key="3">
    <source>
        <dbReference type="ARBA" id="ARBA00023014"/>
    </source>
</evidence>
<evidence type="ECO:0000313" key="6">
    <source>
        <dbReference type="Proteomes" id="UP001144471"/>
    </source>
</evidence>
<keyword evidence="6" id="KW-1185">Reference proteome</keyword>
<gene>
    <name evidence="5" type="ORF">PM10SUCC1_12140</name>
</gene>
<dbReference type="PROSITE" id="PS51379">
    <property type="entry name" value="4FE4S_FER_2"/>
    <property type="match status" value="1"/>
</dbReference>
<dbReference type="SUPFAM" id="SSF54862">
    <property type="entry name" value="4Fe-4S ferredoxins"/>
    <property type="match status" value="1"/>
</dbReference>
<organism evidence="5 6">
    <name type="scientific">Propionigenium maris DSM 9537</name>
    <dbReference type="NCBI Taxonomy" id="1123000"/>
    <lineage>
        <taxon>Bacteria</taxon>
        <taxon>Fusobacteriati</taxon>
        <taxon>Fusobacteriota</taxon>
        <taxon>Fusobacteriia</taxon>
        <taxon>Fusobacteriales</taxon>
        <taxon>Fusobacteriaceae</taxon>
        <taxon>Propionigenium</taxon>
    </lineage>
</organism>
<evidence type="ECO:0000259" key="4">
    <source>
        <dbReference type="PROSITE" id="PS51379"/>
    </source>
</evidence>
<dbReference type="EMBL" id="BSDY01000005">
    <property type="protein sequence ID" value="GLI55700.1"/>
    <property type="molecule type" value="Genomic_DNA"/>
</dbReference>
<keyword evidence="3" id="KW-0411">Iron-sulfur</keyword>